<evidence type="ECO:0000259" key="1">
    <source>
        <dbReference type="PROSITE" id="PS50878"/>
    </source>
</evidence>
<dbReference type="PANTHER" id="PTHR31635">
    <property type="entry name" value="REVERSE TRANSCRIPTASE DOMAIN-CONTAINING PROTEIN-RELATED"/>
    <property type="match status" value="1"/>
</dbReference>
<accession>A0A1E1XFU1</accession>
<dbReference type="Gene3D" id="3.60.10.10">
    <property type="entry name" value="Endonuclease/exonuclease/phosphatase"/>
    <property type="match status" value="1"/>
</dbReference>
<sequence length="1119" mass="128243">TLNVRGLRNRRRQCHLKHLFERCSVNVAAIQETKLASDVDTESALDLFVPEYNVIVSHSKGLSGGCMLFLSNALHMTDLSYCIDDEGRLICCDLAISGQQWRIICVYAPVQQRERKVFFLSLANLLRTDREILLLGDFNCVCNTEDRSVYQRRYDPSSAILSDLVCEHNLVDIGRLKSDSVHFTHFQSSSNARLDRIYVSASILSRVHGYWVRPIFFSDHCMVSAQIGRYTRRLLQPRWELWKLNNSILTDEIFQRAVAACFKDTWARTDLSFFQRWDLFKQEVKNLAIEASSRITFMKRLHFRELGRTLNELHELERITPGSYLDDINNIKAQMQQFCAEKYQGALIRSRTQRFVNEQPSRRALNDERQAALSKEVLEIRYGGNTYNDTPGILGAFFDYYMRLFGGNGNQISGSDLSHFREAFPRLEDEQRAVVEGPLSLVEVESAISALQSQKSPGPDGLTSEFYKTFMPFLAPALLEVFSAAYDVGLLPPTFYTGHTILIPKSSDADRLKTVEGYRPISLCNVDYKIFAKVLSSRLQLVALDLLGPHQVCGIRGRSIQNHIHIARSVLETVSDDISQVALIQIDLAKAFDKVRHDFLFAVLENANIGDVLLKGIEMCYKASTTRLIVNQKLTPPIPLKSSVRQGCPLSPLLFALYLEPLCLSIIKNTAISGFSLLQYEFKILAYADDIAIFCSDKKSVLEALHVTEKFCESSGATLNLDKSKGFWLGYWGTKPSLFGGIRWDSEDLHYLGVPLHQHRNSGPHWDSQISSLKRQTQAWMGRELSVFARAQVCNIFLVSKLIYVMQVLHCARKKVPAMHRIFATFVWRAQWEPMRRDNLFLPLESGGTGLQHLFVHQLVSRFFFFKTANHPFLVAVLNRRLSAHVPILFAPTGHRSDRPLWGFLKEVADTFHFLTVRFSLEYLYSLSRKQMSNVLIESLFPVPMYWQPYLSFLDKSVLKRVHRMCVQSAAKTFFFKLHTSTLPVKVWLHAKGMFVPWSVNCRLCQQPETIDHCFVFCRDAVFFWDILQRTLKKDIEITPYSIRFLSMRGSEVPCDLFVLMGLFSLWKSRMRDRHAEPQRSSKSLFREQCALVRGVYAAQGPPPVWLPLLDACVCFPDF</sequence>
<name>A0A1E1XFU1_9ACAR</name>
<dbReference type="GO" id="GO:0003824">
    <property type="term" value="F:catalytic activity"/>
    <property type="evidence" value="ECO:0007669"/>
    <property type="project" value="InterPro"/>
</dbReference>
<dbReference type="PROSITE" id="PS50878">
    <property type="entry name" value="RT_POL"/>
    <property type="match status" value="1"/>
</dbReference>
<dbReference type="Pfam" id="PF00078">
    <property type="entry name" value="RVT_1"/>
    <property type="match status" value="1"/>
</dbReference>
<feature type="non-terminal residue" evidence="2">
    <location>
        <position position="1"/>
    </location>
</feature>
<dbReference type="InterPro" id="IPR005135">
    <property type="entry name" value="Endo/exonuclease/phosphatase"/>
</dbReference>
<dbReference type="InterPro" id="IPR043502">
    <property type="entry name" value="DNA/RNA_pol_sf"/>
</dbReference>
<dbReference type="EMBL" id="GFAC01001110">
    <property type="protein sequence ID" value="JAT98078.1"/>
    <property type="molecule type" value="mRNA"/>
</dbReference>
<dbReference type="AlphaFoldDB" id="A0A1E1XFU1"/>
<protein>
    <submittedName>
        <fullName evidence="2">Putative tick transposon</fullName>
    </submittedName>
</protein>
<organism evidence="2">
    <name type="scientific">Amblyomma aureolatum</name>
    <dbReference type="NCBI Taxonomy" id="187763"/>
    <lineage>
        <taxon>Eukaryota</taxon>
        <taxon>Metazoa</taxon>
        <taxon>Ecdysozoa</taxon>
        <taxon>Arthropoda</taxon>
        <taxon>Chelicerata</taxon>
        <taxon>Arachnida</taxon>
        <taxon>Acari</taxon>
        <taxon>Parasitiformes</taxon>
        <taxon>Ixodida</taxon>
        <taxon>Ixodoidea</taxon>
        <taxon>Ixodidae</taxon>
        <taxon>Amblyomminae</taxon>
        <taxon>Amblyomma</taxon>
    </lineage>
</organism>
<dbReference type="CDD" id="cd09076">
    <property type="entry name" value="L1-EN"/>
    <property type="match status" value="1"/>
</dbReference>
<evidence type="ECO:0000313" key="2">
    <source>
        <dbReference type="EMBL" id="JAT98078.1"/>
    </source>
</evidence>
<reference evidence="2" key="1">
    <citation type="journal article" date="2017" name="Front. Cell. Infect. Microbiol.">
        <title>The Distinct Transcriptional Response of the Midgut of Amblyomma sculptum and Amblyomma aureolatum Ticks to Rickettsia rickettsii Correlates to Their Differences in Susceptibility to Infection.</title>
        <authorList>
            <person name="Martins L.A."/>
            <person name="Galletti M.F.B.M."/>
            <person name="Ribeiro J.M."/>
            <person name="Fujita A."/>
            <person name="Costa F.B."/>
            <person name="Labruna M.B."/>
            <person name="Daffre S."/>
            <person name="Fogaca A.C."/>
        </authorList>
    </citation>
    <scope>NUCLEOTIDE SEQUENCE</scope>
</reference>
<dbReference type="InterPro" id="IPR000477">
    <property type="entry name" value="RT_dom"/>
</dbReference>
<dbReference type="Pfam" id="PF03372">
    <property type="entry name" value="Exo_endo_phos"/>
    <property type="match status" value="1"/>
</dbReference>
<dbReference type="PANTHER" id="PTHR31635:SF196">
    <property type="entry name" value="REVERSE TRANSCRIPTASE DOMAIN-CONTAINING PROTEIN-RELATED"/>
    <property type="match status" value="1"/>
</dbReference>
<dbReference type="GO" id="GO:0071897">
    <property type="term" value="P:DNA biosynthetic process"/>
    <property type="evidence" value="ECO:0007669"/>
    <property type="project" value="UniProtKB-ARBA"/>
</dbReference>
<dbReference type="InterPro" id="IPR036691">
    <property type="entry name" value="Endo/exonu/phosph_ase_sf"/>
</dbReference>
<feature type="domain" description="Reverse transcriptase" evidence="1">
    <location>
        <begin position="484"/>
        <end position="756"/>
    </location>
</feature>
<dbReference type="SUPFAM" id="SSF56672">
    <property type="entry name" value="DNA/RNA polymerases"/>
    <property type="match status" value="1"/>
</dbReference>
<proteinExistence type="evidence at transcript level"/>
<dbReference type="CDD" id="cd01650">
    <property type="entry name" value="RT_nLTR_like"/>
    <property type="match status" value="1"/>
</dbReference>
<dbReference type="SUPFAM" id="SSF56219">
    <property type="entry name" value="DNase I-like"/>
    <property type="match status" value="1"/>
</dbReference>